<comment type="caution">
    <text evidence="9">The sequence shown here is derived from an EMBL/GenBank/DDBJ whole genome shotgun (WGS) entry which is preliminary data.</text>
</comment>
<dbReference type="CDD" id="cd06261">
    <property type="entry name" value="TM_PBP2"/>
    <property type="match status" value="1"/>
</dbReference>
<evidence type="ECO:0000259" key="8">
    <source>
        <dbReference type="PROSITE" id="PS50928"/>
    </source>
</evidence>
<protein>
    <submittedName>
        <fullName evidence="9">Diguanylate cyclase</fullName>
    </submittedName>
</protein>
<proteinExistence type="inferred from homology"/>
<feature type="domain" description="ABC transmembrane type-1" evidence="8">
    <location>
        <begin position="88"/>
        <end position="277"/>
    </location>
</feature>
<keyword evidence="5 7" id="KW-1133">Transmembrane helix</keyword>
<accession>A0A087M2R4</accession>
<keyword evidence="10" id="KW-1185">Reference proteome</keyword>
<dbReference type="RefSeq" id="WP_035082240.1">
    <property type="nucleotide sequence ID" value="NZ_JQGC01000007.1"/>
</dbReference>
<name>A0A087M2R4_9HYPH</name>
<dbReference type="PROSITE" id="PS50928">
    <property type="entry name" value="ABC_TM1"/>
    <property type="match status" value="1"/>
</dbReference>
<evidence type="ECO:0000256" key="6">
    <source>
        <dbReference type="ARBA" id="ARBA00023136"/>
    </source>
</evidence>
<gene>
    <name evidence="9" type="ORF">JP75_09725</name>
</gene>
<evidence type="ECO:0000256" key="4">
    <source>
        <dbReference type="ARBA" id="ARBA00022692"/>
    </source>
</evidence>
<evidence type="ECO:0000256" key="3">
    <source>
        <dbReference type="ARBA" id="ARBA00022475"/>
    </source>
</evidence>
<dbReference type="Pfam" id="PF00528">
    <property type="entry name" value="BPD_transp_1"/>
    <property type="match status" value="1"/>
</dbReference>
<comment type="similarity">
    <text evidence="7">Belongs to the binding-protein-dependent transport system permease family.</text>
</comment>
<comment type="subcellular location">
    <subcellularLocation>
        <location evidence="1 7">Cell membrane</location>
        <topology evidence="1 7">Multi-pass membrane protein</topology>
    </subcellularLocation>
</comment>
<dbReference type="GO" id="GO:0005886">
    <property type="term" value="C:plasma membrane"/>
    <property type="evidence" value="ECO:0007669"/>
    <property type="project" value="UniProtKB-SubCell"/>
</dbReference>
<evidence type="ECO:0000313" key="9">
    <source>
        <dbReference type="EMBL" id="KFL31167.1"/>
    </source>
</evidence>
<feature type="transmembrane region" description="Helical" evidence="7">
    <location>
        <begin position="28"/>
        <end position="49"/>
    </location>
</feature>
<feature type="transmembrane region" description="Helical" evidence="7">
    <location>
        <begin position="259"/>
        <end position="277"/>
    </location>
</feature>
<dbReference type="InterPro" id="IPR025966">
    <property type="entry name" value="OppC_N"/>
</dbReference>
<keyword evidence="3" id="KW-1003">Cell membrane</keyword>
<evidence type="ECO:0000313" key="10">
    <source>
        <dbReference type="Proteomes" id="UP000028981"/>
    </source>
</evidence>
<dbReference type="InterPro" id="IPR050366">
    <property type="entry name" value="BP-dependent_transpt_permease"/>
</dbReference>
<reference evidence="9 10" key="1">
    <citation type="submission" date="2014-08" db="EMBL/GenBank/DDBJ databases">
        <authorList>
            <person name="Hassan Y.I."/>
            <person name="Lepp D."/>
            <person name="Zhou T."/>
        </authorList>
    </citation>
    <scope>NUCLEOTIDE SEQUENCE [LARGE SCALE GENOMIC DNA]</scope>
    <source>
        <strain evidence="9 10">IFO13584</strain>
    </source>
</reference>
<evidence type="ECO:0000256" key="7">
    <source>
        <dbReference type="RuleBase" id="RU363032"/>
    </source>
</evidence>
<evidence type="ECO:0000256" key="5">
    <source>
        <dbReference type="ARBA" id="ARBA00022989"/>
    </source>
</evidence>
<organism evidence="9 10">
    <name type="scientific">Devosia riboflavina</name>
    <dbReference type="NCBI Taxonomy" id="46914"/>
    <lineage>
        <taxon>Bacteria</taxon>
        <taxon>Pseudomonadati</taxon>
        <taxon>Pseudomonadota</taxon>
        <taxon>Alphaproteobacteria</taxon>
        <taxon>Hyphomicrobiales</taxon>
        <taxon>Devosiaceae</taxon>
        <taxon>Devosia</taxon>
    </lineage>
</organism>
<dbReference type="GO" id="GO:0055085">
    <property type="term" value="P:transmembrane transport"/>
    <property type="evidence" value="ECO:0007669"/>
    <property type="project" value="InterPro"/>
</dbReference>
<dbReference type="Gene3D" id="1.10.3720.10">
    <property type="entry name" value="MetI-like"/>
    <property type="match status" value="1"/>
</dbReference>
<dbReference type="OrthoDB" id="7265679at2"/>
<dbReference type="PANTHER" id="PTHR43386">
    <property type="entry name" value="OLIGOPEPTIDE TRANSPORT SYSTEM PERMEASE PROTEIN APPC"/>
    <property type="match status" value="1"/>
</dbReference>
<keyword evidence="4 7" id="KW-0812">Transmembrane</keyword>
<dbReference type="STRING" id="46914.JP75_09725"/>
<dbReference type="Pfam" id="PF12911">
    <property type="entry name" value="OppC_N"/>
    <property type="match status" value="1"/>
</dbReference>
<evidence type="ECO:0000256" key="2">
    <source>
        <dbReference type="ARBA" id="ARBA00022448"/>
    </source>
</evidence>
<dbReference type="Proteomes" id="UP000028981">
    <property type="component" value="Unassembled WGS sequence"/>
</dbReference>
<sequence>MNTLTPTVPPARFNVWFALRRMVSGANIYVGGLIVGLVIVMAVFAPWIAPYDPAASDWLAIRQEPSWAHWMGTDDLGRDTLSRIIFGARASLSAGVISVLFAMVVGVPLGLISGYFGGWIDAAMARVTEAMLTCPFLVLAIALAAFLGPGLQNAMIAIGISASPLFIRLARGQAMVVKQEDYVDATRALGASSWRIIVRHILPNSMPPLIVQGTLTIATSILAESSLAFLGLGQLPPAPSWGSMLDAARQFLSESSEMAVFPGLAIILTVAGFNLLGDGLRRRLDRR</sequence>
<evidence type="ECO:0000256" key="1">
    <source>
        <dbReference type="ARBA" id="ARBA00004651"/>
    </source>
</evidence>
<dbReference type="InterPro" id="IPR035906">
    <property type="entry name" value="MetI-like_sf"/>
</dbReference>
<dbReference type="EMBL" id="JQGC01000007">
    <property type="protein sequence ID" value="KFL31167.1"/>
    <property type="molecule type" value="Genomic_DNA"/>
</dbReference>
<dbReference type="AlphaFoldDB" id="A0A087M2R4"/>
<feature type="transmembrane region" description="Helical" evidence="7">
    <location>
        <begin position="96"/>
        <end position="118"/>
    </location>
</feature>
<dbReference type="PANTHER" id="PTHR43386:SF25">
    <property type="entry name" value="PEPTIDE ABC TRANSPORTER PERMEASE PROTEIN"/>
    <property type="match status" value="1"/>
</dbReference>
<dbReference type="InterPro" id="IPR000515">
    <property type="entry name" value="MetI-like"/>
</dbReference>
<keyword evidence="6 7" id="KW-0472">Membrane</keyword>
<keyword evidence="2 7" id="KW-0813">Transport</keyword>
<feature type="transmembrane region" description="Helical" evidence="7">
    <location>
        <begin position="130"/>
        <end position="148"/>
    </location>
</feature>
<dbReference type="SUPFAM" id="SSF161098">
    <property type="entry name" value="MetI-like"/>
    <property type="match status" value="1"/>
</dbReference>